<gene>
    <name evidence="1" type="ORF">C8A03DRAFT_39277</name>
</gene>
<name>A0AAN7C0L2_9PEZI</name>
<dbReference type="Proteomes" id="UP001303760">
    <property type="component" value="Unassembled WGS sequence"/>
</dbReference>
<proteinExistence type="predicted"/>
<accession>A0AAN7C0L2</accession>
<comment type="caution">
    <text evidence="1">The sequence shown here is derived from an EMBL/GenBank/DDBJ whole genome shotgun (WGS) entry which is preliminary data.</text>
</comment>
<dbReference type="EMBL" id="MU860694">
    <property type="protein sequence ID" value="KAK4233040.1"/>
    <property type="molecule type" value="Genomic_DNA"/>
</dbReference>
<evidence type="ECO:0000313" key="2">
    <source>
        <dbReference type="Proteomes" id="UP001303760"/>
    </source>
</evidence>
<evidence type="ECO:0000313" key="1">
    <source>
        <dbReference type="EMBL" id="KAK4233040.1"/>
    </source>
</evidence>
<sequence length="458" mass="50941">MSASPEPEQALMSLDEYITLCADIHNTLLAKSFSPNSPPPETSTDLLQRYESYRANPPLDPDYDPPSLDLLSPLLSQLKTTVPLPSGTFTSLTPLLYQPMPEWFFPPLYSHDFDAASSLFLLLYPQRLPSDALPAMDGGLFVDIYTLHGIWLDAPRGPAILPSEKWLPLDYLLKQELSRWESGRYVHDPSAEEGLRIQKWVPIPSTIEGAVAHQHNLQVAEAISEWERLLCAIESKMPSSSTPEGETSERESGEPLRLEAMQDLRLSKFAKHFLSRARRPKGWTFVAPGIGTFSNESLREAYATEAEDTFRRTFTTSEEGEDWITLLLPSLAGDKPVKVPADMSRVPDPEINSFDKPFGFGKATVGRRAGLYTSWADERDGDLVQLVCPSGRTNAGVFSGPCPWGPSRLPRLAEVLGNWANLVEDGVWAVDADGVKEDAVWFDSHLDLANLNWDDVSE</sequence>
<reference evidence="1" key="2">
    <citation type="submission" date="2023-05" db="EMBL/GenBank/DDBJ databases">
        <authorList>
            <consortium name="Lawrence Berkeley National Laboratory"/>
            <person name="Steindorff A."/>
            <person name="Hensen N."/>
            <person name="Bonometti L."/>
            <person name="Westerberg I."/>
            <person name="Brannstrom I.O."/>
            <person name="Guillou S."/>
            <person name="Cros-Aarteil S."/>
            <person name="Calhoun S."/>
            <person name="Haridas S."/>
            <person name="Kuo A."/>
            <person name="Mondo S."/>
            <person name="Pangilinan J."/>
            <person name="Riley R."/>
            <person name="Labutti K."/>
            <person name="Andreopoulos B."/>
            <person name="Lipzen A."/>
            <person name="Chen C."/>
            <person name="Yanf M."/>
            <person name="Daum C."/>
            <person name="Ng V."/>
            <person name="Clum A."/>
            <person name="Ohm R."/>
            <person name="Martin F."/>
            <person name="Silar P."/>
            <person name="Natvig D."/>
            <person name="Lalanne C."/>
            <person name="Gautier V."/>
            <person name="Ament-Velasquez S.L."/>
            <person name="Kruys A."/>
            <person name="Hutchinson M.I."/>
            <person name="Powell A.J."/>
            <person name="Barry K."/>
            <person name="Miller A.N."/>
            <person name="Grigoriev I.V."/>
            <person name="Debuchy R."/>
            <person name="Gladieux P."/>
            <person name="Thoren M.H."/>
            <person name="Johannesson H."/>
        </authorList>
    </citation>
    <scope>NUCLEOTIDE SEQUENCE</scope>
    <source>
        <strain evidence="1">CBS 532.94</strain>
    </source>
</reference>
<dbReference type="AlphaFoldDB" id="A0AAN7C0L2"/>
<organism evidence="1 2">
    <name type="scientific">Achaetomium macrosporum</name>
    <dbReference type="NCBI Taxonomy" id="79813"/>
    <lineage>
        <taxon>Eukaryota</taxon>
        <taxon>Fungi</taxon>
        <taxon>Dikarya</taxon>
        <taxon>Ascomycota</taxon>
        <taxon>Pezizomycotina</taxon>
        <taxon>Sordariomycetes</taxon>
        <taxon>Sordariomycetidae</taxon>
        <taxon>Sordariales</taxon>
        <taxon>Chaetomiaceae</taxon>
        <taxon>Achaetomium</taxon>
    </lineage>
</organism>
<protein>
    <submittedName>
        <fullName evidence="1">Uncharacterized protein</fullName>
    </submittedName>
</protein>
<reference evidence="1" key="1">
    <citation type="journal article" date="2023" name="Mol. Phylogenet. Evol.">
        <title>Genome-scale phylogeny and comparative genomics of the fungal order Sordariales.</title>
        <authorList>
            <person name="Hensen N."/>
            <person name="Bonometti L."/>
            <person name="Westerberg I."/>
            <person name="Brannstrom I.O."/>
            <person name="Guillou S."/>
            <person name="Cros-Aarteil S."/>
            <person name="Calhoun S."/>
            <person name="Haridas S."/>
            <person name="Kuo A."/>
            <person name="Mondo S."/>
            <person name="Pangilinan J."/>
            <person name="Riley R."/>
            <person name="LaButti K."/>
            <person name="Andreopoulos B."/>
            <person name="Lipzen A."/>
            <person name="Chen C."/>
            <person name="Yan M."/>
            <person name="Daum C."/>
            <person name="Ng V."/>
            <person name="Clum A."/>
            <person name="Steindorff A."/>
            <person name="Ohm R.A."/>
            <person name="Martin F."/>
            <person name="Silar P."/>
            <person name="Natvig D.O."/>
            <person name="Lalanne C."/>
            <person name="Gautier V."/>
            <person name="Ament-Velasquez S.L."/>
            <person name="Kruys A."/>
            <person name="Hutchinson M.I."/>
            <person name="Powell A.J."/>
            <person name="Barry K."/>
            <person name="Miller A.N."/>
            <person name="Grigoriev I.V."/>
            <person name="Debuchy R."/>
            <person name="Gladieux P."/>
            <person name="Hiltunen Thoren M."/>
            <person name="Johannesson H."/>
        </authorList>
    </citation>
    <scope>NUCLEOTIDE SEQUENCE</scope>
    <source>
        <strain evidence="1">CBS 532.94</strain>
    </source>
</reference>
<keyword evidence="2" id="KW-1185">Reference proteome</keyword>